<evidence type="ECO:0000256" key="1">
    <source>
        <dbReference type="PROSITE-ProRule" id="PRU00182"/>
    </source>
</evidence>
<accession>A0A7V5HN66</accession>
<dbReference type="EMBL" id="DRTX01000129">
    <property type="protein sequence ID" value="HHF53213.1"/>
    <property type="molecule type" value="Genomic_DNA"/>
</dbReference>
<dbReference type="InterPro" id="IPR036986">
    <property type="entry name" value="S4_RNA-bd_sf"/>
</dbReference>
<name>A0A7V5HN66_UNCW3</name>
<keyword evidence="1" id="KW-0694">RNA-binding</keyword>
<dbReference type="Gene3D" id="3.10.290.10">
    <property type="entry name" value="RNA-binding S4 domain"/>
    <property type="match status" value="1"/>
</dbReference>
<organism evidence="2">
    <name type="scientific">candidate division WOR-3 bacterium</name>
    <dbReference type="NCBI Taxonomy" id="2052148"/>
    <lineage>
        <taxon>Bacteria</taxon>
        <taxon>Bacteria division WOR-3</taxon>
    </lineage>
</organism>
<proteinExistence type="predicted"/>
<sequence>MRVDLFLKRLGILKRSEAKEASIFLENKKIKPSYRLKGGELLKILTEESEIELKVMEIPEGNVKKKEREKYVKIIKRKRIASRENMDEFLKWVFGD</sequence>
<evidence type="ECO:0000313" key="2">
    <source>
        <dbReference type="EMBL" id="HHF53213.1"/>
    </source>
</evidence>
<reference evidence="2" key="1">
    <citation type="journal article" date="2020" name="mSystems">
        <title>Genome- and Community-Level Interaction Insights into Carbon Utilization and Element Cycling Functions of Hydrothermarchaeota in Hydrothermal Sediment.</title>
        <authorList>
            <person name="Zhou Z."/>
            <person name="Liu Y."/>
            <person name="Xu W."/>
            <person name="Pan J."/>
            <person name="Luo Z.H."/>
            <person name="Li M."/>
        </authorList>
    </citation>
    <scope>NUCLEOTIDE SEQUENCE [LARGE SCALE GENOMIC DNA]</scope>
    <source>
        <strain evidence="2">HyVt-96</strain>
    </source>
</reference>
<gene>
    <name evidence="2" type="ORF">ENL43_02475</name>
</gene>
<comment type="caution">
    <text evidence="2">The sequence shown here is derived from an EMBL/GenBank/DDBJ whole genome shotgun (WGS) entry which is preliminary data.</text>
</comment>
<protein>
    <submittedName>
        <fullName evidence="2">RNA-binding S4 domain-containing protein</fullName>
    </submittedName>
</protein>
<dbReference type="Proteomes" id="UP000886050">
    <property type="component" value="Unassembled WGS sequence"/>
</dbReference>
<dbReference type="SUPFAM" id="SSF55174">
    <property type="entry name" value="Alpha-L RNA-binding motif"/>
    <property type="match status" value="1"/>
</dbReference>
<dbReference type="PROSITE" id="PS50889">
    <property type="entry name" value="S4"/>
    <property type="match status" value="1"/>
</dbReference>
<dbReference type="AlphaFoldDB" id="A0A7V5HN66"/>
<dbReference type="GO" id="GO:0003723">
    <property type="term" value="F:RNA binding"/>
    <property type="evidence" value="ECO:0007669"/>
    <property type="project" value="UniProtKB-KW"/>
</dbReference>